<sequence length="276" mass="30092">MAVNSSLINNSNFQLLNNSNLDSLNLNYNSQQQSHSNSNSYSRSRVNSSLSSSSPLPSSSSSSIASTSAKNKNKKSKKDKKSDTNNNNNNSSSKVRNIMTNTQPSLSASPNYSSTPISGSSSIMTTASNTIITGTSTGKLPGEVPEALQVNGTTPSGKPRLFVCSTCTRAFARQEHLKRHERSHTKEKPFSCGVCSRKFSRRDLLLRHAQKLHAGCSDTAITRLRKKSIRRSSTSSSIGSTPMNHNNSTNDDSVSSTIRTFQPVQFQNQELHLFQI</sequence>
<protein>
    <submittedName>
        <fullName evidence="1">Unnamed protein product</fullName>
    </submittedName>
</protein>
<name>A0ACB5U3L0_CANBO</name>
<dbReference type="Proteomes" id="UP001165101">
    <property type="component" value="Unassembled WGS sequence"/>
</dbReference>
<accession>A0ACB5U3L0</accession>
<keyword evidence="2" id="KW-1185">Reference proteome</keyword>
<gene>
    <name evidence="1" type="ORF">Cboi01_000568400</name>
</gene>
<organism evidence="1 2">
    <name type="scientific">Candida boidinii</name>
    <name type="common">Yeast</name>
    <dbReference type="NCBI Taxonomy" id="5477"/>
    <lineage>
        <taxon>Eukaryota</taxon>
        <taxon>Fungi</taxon>
        <taxon>Dikarya</taxon>
        <taxon>Ascomycota</taxon>
        <taxon>Saccharomycotina</taxon>
        <taxon>Pichiomycetes</taxon>
        <taxon>Pichiales</taxon>
        <taxon>Pichiaceae</taxon>
        <taxon>Ogataea</taxon>
        <taxon>Ogataea/Candida clade</taxon>
    </lineage>
</organism>
<dbReference type="EMBL" id="BSXV01004623">
    <property type="protein sequence ID" value="GMF00897.1"/>
    <property type="molecule type" value="Genomic_DNA"/>
</dbReference>
<reference evidence="1" key="1">
    <citation type="submission" date="2023-04" db="EMBL/GenBank/DDBJ databases">
        <title>Candida boidinii NBRC 1967.</title>
        <authorList>
            <person name="Ichikawa N."/>
            <person name="Sato H."/>
            <person name="Tonouchi N."/>
        </authorList>
    </citation>
    <scope>NUCLEOTIDE SEQUENCE</scope>
    <source>
        <strain evidence="1">NBRC 1967</strain>
    </source>
</reference>
<comment type="caution">
    <text evidence="1">The sequence shown here is derived from an EMBL/GenBank/DDBJ whole genome shotgun (WGS) entry which is preliminary data.</text>
</comment>
<evidence type="ECO:0000313" key="2">
    <source>
        <dbReference type="Proteomes" id="UP001165101"/>
    </source>
</evidence>
<evidence type="ECO:0000313" key="1">
    <source>
        <dbReference type="EMBL" id="GMF00897.1"/>
    </source>
</evidence>
<proteinExistence type="predicted"/>